<dbReference type="STRING" id="216432.CA2559_05685"/>
<feature type="signal peptide" evidence="1">
    <location>
        <begin position="1"/>
        <end position="22"/>
    </location>
</feature>
<dbReference type="EMBL" id="CP002046">
    <property type="protein sequence ID" value="EAP88226.1"/>
    <property type="molecule type" value="Genomic_DNA"/>
</dbReference>
<dbReference type="GeneID" id="89454453"/>
<dbReference type="InterPro" id="IPR008969">
    <property type="entry name" value="CarboxyPept-like_regulatory"/>
</dbReference>
<feature type="chain" id="PRO_5002659040" evidence="1">
    <location>
        <begin position="23"/>
        <end position="66"/>
    </location>
</feature>
<evidence type="ECO:0000313" key="3">
    <source>
        <dbReference type="Proteomes" id="UP000002297"/>
    </source>
</evidence>
<dbReference type="AlphaFoldDB" id="A3U7K9"/>
<proteinExistence type="predicted"/>
<dbReference type="RefSeq" id="WP_013186901.1">
    <property type="nucleotide sequence ID" value="NC_014230.1"/>
</dbReference>
<organism evidence="2 3">
    <name type="scientific">Croceibacter atlanticus (strain ATCC BAA-628 / JCM 21780 / CIP 108009 / IAM 15332 / KCTC 12090 / HTCC2559)</name>
    <dbReference type="NCBI Taxonomy" id="216432"/>
    <lineage>
        <taxon>Bacteria</taxon>
        <taxon>Pseudomonadati</taxon>
        <taxon>Bacteroidota</taxon>
        <taxon>Flavobacteriia</taxon>
        <taxon>Flavobacteriales</taxon>
        <taxon>Flavobacteriaceae</taxon>
        <taxon>Croceibacter</taxon>
    </lineage>
</organism>
<dbReference type="Proteomes" id="UP000002297">
    <property type="component" value="Chromosome"/>
</dbReference>
<keyword evidence="3" id="KW-1185">Reference proteome</keyword>
<dbReference type="SUPFAM" id="SSF49464">
    <property type="entry name" value="Carboxypeptidase regulatory domain-like"/>
    <property type="match status" value="1"/>
</dbReference>
<reference evidence="2 3" key="1">
    <citation type="journal article" date="2010" name="J. Bacteriol.">
        <title>The complete genome sequence of Croceibacter atlanticus HTCC2559T.</title>
        <authorList>
            <person name="Oh H.M."/>
            <person name="Kang I."/>
            <person name="Ferriera S."/>
            <person name="Giovannoni S.J."/>
            <person name="Cho J.C."/>
        </authorList>
    </citation>
    <scope>NUCLEOTIDE SEQUENCE [LARGE SCALE GENOMIC DNA]</scope>
    <source>
        <strain evidence="3">ATCC BAA-628 / HTCC2559 / KCTC 12090</strain>
    </source>
</reference>
<dbReference type="Gene3D" id="2.60.40.1120">
    <property type="entry name" value="Carboxypeptidase-like, regulatory domain"/>
    <property type="match status" value="1"/>
</dbReference>
<keyword evidence="1" id="KW-0732">Signal</keyword>
<sequence>MKTKFSGILTLILAFVVQFSFAQDKTVTGVVTDNSGLPLPGVTIIVKGTSNGTQTDFDGNYSINAS</sequence>
<dbReference type="Pfam" id="PF13715">
    <property type="entry name" value="CarbopepD_reg_2"/>
    <property type="match status" value="1"/>
</dbReference>
<dbReference type="KEGG" id="cat:CA2559_05685"/>
<dbReference type="eggNOG" id="COG4206">
    <property type="taxonomic scope" value="Bacteria"/>
</dbReference>
<evidence type="ECO:0000256" key="1">
    <source>
        <dbReference type="SAM" id="SignalP"/>
    </source>
</evidence>
<dbReference type="HOGENOM" id="CLU_171069_0_1_10"/>
<protein>
    <submittedName>
        <fullName evidence="2">Putative outer membrane protein</fullName>
    </submittedName>
</protein>
<evidence type="ECO:0000313" key="2">
    <source>
        <dbReference type="EMBL" id="EAP88226.1"/>
    </source>
</evidence>
<gene>
    <name evidence="2" type="ordered locus">CA2559_05685</name>
</gene>
<name>A3U7K9_CROAH</name>
<dbReference type="OrthoDB" id="822112at2"/>
<accession>A3U7K9</accession>